<dbReference type="AlphaFoldDB" id="A0A3D9LEF0"/>
<keyword evidence="2" id="KW-1185">Reference proteome</keyword>
<organism evidence="1 2">
    <name type="scientific">Citricoccus muralis</name>
    <dbReference type="NCBI Taxonomy" id="169134"/>
    <lineage>
        <taxon>Bacteria</taxon>
        <taxon>Bacillati</taxon>
        <taxon>Actinomycetota</taxon>
        <taxon>Actinomycetes</taxon>
        <taxon>Micrococcales</taxon>
        <taxon>Micrococcaceae</taxon>
        <taxon>Citricoccus</taxon>
    </lineage>
</organism>
<name>A0A3D9LEF0_9MICC</name>
<dbReference type="InterPro" id="IPR014710">
    <property type="entry name" value="RmlC-like_jellyroll"/>
</dbReference>
<sequence length="120" mass="12541">MTYSPGPHDLTALTRTTLAAALDDPHGRHGDLLLRDGHLRQSIIALKSGAKLADHNAPPAATLQVLLGAVDVTAGSGADLHLEQGQLVQLTKERHGVTAREDSVFLLTTVTGVEEEGHGG</sequence>
<evidence type="ECO:0000313" key="1">
    <source>
        <dbReference type="EMBL" id="REE04054.1"/>
    </source>
</evidence>
<dbReference type="InterPro" id="IPR011051">
    <property type="entry name" value="RmlC_Cupin_sf"/>
</dbReference>
<evidence type="ECO:0000313" key="2">
    <source>
        <dbReference type="Proteomes" id="UP000256727"/>
    </source>
</evidence>
<dbReference type="RefSeq" id="WP_211309013.1">
    <property type="nucleotide sequence ID" value="NZ_QREH01000001.1"/>
</dbReference>
<protein>
    <recommendedName>
        <fullName evidence="3">Quercetin dioxygenase-like cupin family protein</fullName>
    </recommendedName>
</protein>
<comment type="caution">
    <text evidence="1">The sequence shown here is derived from an EMBL/GenBank/DDBJ whole genome shotgun (WGS) entry which is preliminary data.</text>
</comment>
<dbReference type="EMBL" id="QREH01000001">
    <property type="protein sequence ID" value="REE04054.1"/>
    <property type="molecule type" value="Genomic_DNA"/>
</dbReference>
<dbReference type="Proteomes" id="UP000256727">
    <property type="component" value="Unassembled WGS sequence"/>
</dbReference>
<accession>A0A3D9LEF0</accession>
<evidence type="ECO:0008006" key="3">
    <source>
        <dbReference type="Google" id="ProtNLM"/>
    </source>
</evidence>
<dbReference type="SUPFAM" id="SSF51182">
    <property type="entry name" value="RmlC-like cupins"/>
    <property type="match status" value="1"/>
</dbReference>
<proteinExistence type="predicted"/>
<reference evidence="1 2" key="1">
    <citation type="submission" date="2018-07" db="EMBL/GenBank/DDBJ databases">
        <title>Sequencing the genomes of 1000 actinobacteria strains.</title>
        <authorList>
            <person name="Klenk H.-P."/>
        </authorList>
    </citation>
    <scope>NUCLEOTIDE SEQUENCE [LARGE SCALE GENOMIC DNA]</scope>
    <source>
        <strain evidence="1 2">DSM 14442</strain>
    </source>
</reference>
<dbReference type="Gene3D" id="2.60.120.10">
    <property type="entry name" value="Jelly Rolls"/>
    <property type="match status" value="1"/>
</dbReference>
<gene>
    <name evidence="1" type="ORF">C8E99_1879</name>
</gene>